<evidence type="ECO:0000256" key="1">
    <source>
        <dbReference type="SAM" id="MobiDB-lite"/>
    </source>
</evidence>
<keyword evidence="2" id="KW-0472">Membrane</keyword>
<feature type="transmembrane region" description="Helical" evidence="2">
    <location>
        <begin position="284"/>
        <end position="308"/>
    </location>
</feature>
<evidence type="ECO:0000313" key="4">
    <source>
        <dbReference type="Proteomes" id="UP000193920"/>
    </source>
</evidence>
<keyword evidence="2" id="KW-0812">Transmembrane</keyword>
<feature type="transmembrane region" description="Helical" evidence="2">
    <location>
        <begin position="315"/>
        <end position="337"/>
    </location>
</feature>
<dbReference type="EMBL" id="MCOG01000288">
    <property type="protein sequence ID" value="ORY20502.1"/>
    <property type="molecule type" value="Genomic_DNA"/>
</dbReference>
<sequence length="395" mass="45441">MANMDINNYYQEDYIEKNICRWNLNVYNCRDEAYFRSIYYIKLVVAVCVSLLDSVLIIYRIGIKRRNIFTPYGMASIDGLLIFTTLYSYAMIYHCVTTIGSEYITNFIIQEFSFRSQYIFLLIAIQVYLTGTLNASPRYQGSKFIFPRPRVTNLISLAALVVWLSIELIGTYFIGRSRNYFYTSSDSTILKSSSSSDKSKSAVVDNILNKYKLQYTVWSYFTYITFSLACFITFILFLLFGINLKNAAKRSLEDMYRSKKLRPNVIIPINIALIKMKWINSACYVIMIFFCAVFASMAICENLIFVVYKAWLSKILCISMNLIPPALTFIVLLSIVYGEAHTEVIAIFPSTHYDDYYRMSVSKTSNKSTKGSKGSKSSKGSSNNSRNSRIQFNII</sequence>
<feature type="transmembrane region" description="Helical" evidence="2">
    <location>
        <begin position="154"/>
        <end position="175"/>
    </location>
</feature>
<accession>A0A1Y2ADB4</accession>
<feature type="transmembrane region" description="Helical" evidence="2">
    <location>
        <begin position="38"/>
        <end position="59"/>
    </location>
</feature>
<evidence type="ECO:0008006" key="5">
    <source>
        <dbReference type="Google" id="ProtNLM"/>
    </source>
</evidence>
<proteinExistence type="predicted"/>
<gene>
    <name evidence="3" type="ORF">LY90DRAFT_676730</name>
</gene>
<feature type="region of interest" description="Disordered" evidence="1">
    <location>
        <begin position="364"/>
        <end position="387"/>
    </location>
</feature>
<feature type="transmembrane region" description="Helical" evidence="2">
    <location>
        <begin position="112"/>
        <end position="133"/>
    </location>
</feature>
<keyword evidence="2" id="KW-1133">Transmembrane helix</keyword>
<reference evidence="3 4" key="1">
    <citation type="submission" date="2016-08" db="EMBL/GenBank/DDBJ databases">
        <title>A Parts List for Fungal Cellulosomes Revealed by Comparative Genomics.</title>
        <authorList>
            <consortium name="DOE Joint Genome Institute"/>
            <person name="Haitjema C.H."/>
            <person name="Gilmore S.P."/>
            <person name="Henske J.K."/>
            <person name="Solomon K.V."/>
            <person name="De Groot R."/>
            <person name="Kuo A."/>
            <person name="Mondo S.J."/>
            <person name="Salamov A.A."/>
            <person name="Labutti K."/>
            <person name="Zhao Z."/>
            <person name="Chiniquy J."/>
            <person name="Barry K."/>
            <person name="Brewer H.M."/>
            <person name="Purvine S.O."/>
            <person name="Wright A.T."/>
            <person name="Boxma B."/>
            <person name="Van Alen T."/>
            <person name="Hackstein J.H."/>
            <person name="Baker S.E."/>
            <person name="Grigoriev I.V."/>
            <person name="O'Malley M.A."/>
        </authorList>
    </citation>
    <scope>NUCLEOTIDE SEQUENCE [LARGE SCALE GENOMIC DNA]</scope>
    <source>
        <strain evidence="3 4">G1</strain>
    </source>
</reference>
<organism evidence="3 4">
    <name type="scientific">Neocallimastix californiae</name>
    <dbReference type="NCBI Taxonomy" id="1754190"/>
    <lineage>
        <taxon>Eukaryota</taxon>
        <taxon>Fungi</taxon>
        <taxon>Fungi incertae sedis</taxon>
        <taxon>Chytridiomycota</taxon>
        <taxon>Chytridiomycota incertae sedis</taxon>
        <taxon>Neocallimastigomycetes</taxon>
        <taxon>Neocallimastigales</taxon>
        <taxon>Neocallimastigaceae</taxon>
        <taxon>Neocallimastix</taxon>
    </lineage>
</organism>
<dbReference type="AlphaFoldDB" id="A0A1Y2ADB4"/>
<name>A0A1Y2ADB4_9FUNG</name>
<feature type="transmembrane region" description="Helical" evidence="2">
    <location>
        <begin position="71"/>
        <end position="92"/>
    </location>
</feature>
<evidence type="ECO:0000256" key="2">
    <source>
        <dbReference type="SAM" id="Phobius"/>
    </source>
</evidence>
<keyword evidence="4" id="KW-1185">Reference proteome</keyword>
<evidence type="ECO:0000313" key="3">
    <source>
        <dbReference type="EMBL" id="ORY20502.1"/>
    </source>
</evidence>
<feature type="transmembrane region" description="Helical" evidence="2">
    <location>
        <begin position="220"/>
        <end position="240"/>
    </location>
</feature>
<dbReference type="Proteomes" id="UP000193920">
    <property type="component" value="Unassembled WGS sequence"/>
</dbReference>
<protein>
    <recommendedName>
        <fullName evidence="5">G-protein coupled receptors family 1 profile domain-containing protein</fullName>
    </recommendedName>
</protein>
<comment type="caution">
    <text evidence="3">The sequence shown here is derived from an EMBL/GenBank/DDBJ whole genome shotgun (WGS) entry which is preliminary data.</text>
</comment>